<dbReference type="SUPFAM" id="SSF53474">
    <property type="entry name" value="alpha/beta-Hydrolases"/>
    <property type="match status" value="1"/>
</dbReference>
<dbReference type="InParanoid" id="J0LJM7"/>
<organism evidence="2 3">
    <name type="scientific">Auricularia subglabra (strain TFB-10046 / SS5)</name>
    <name type="common">White-rot fungus</name>
    <name type="synonym">Auricularia delicata (strain TFB10046)</name>
    <dbReference type="NCBI Taxonomy" id="717982"/>
    <lineage>
        <taxon>Eukaryota</taxon>
        <taxon>Fungi</taxon>
        <taxon>Dikarya</taxon>
        <taxon>Basidiomycota</taxon>
        <taxon>Agaricomycotina</taxon>
        <taxon>Agaricomycetes</taxon>
        <taxon>Auriculariales</taxon>
        <taxon>Auriculariaceae</taxon>
        <taxon>Auricularia</taxon>
    </lineage>
</organism>
<proteinExistence type="predicted"/>
<dbReference type="KEGG" id="adl:AURDEDRAFT_115982"/>
<feature type="chain" id="PRO_5003736017" description="Alpha/beta-hydrolase" evidence="1">
    <location>
        <begin position="17"/>
        <end position="345"/>
    </location>
</feature>
<dbReference type="AlphaFoldDB" id="J0LJM7"/>
<dbReference type="eggNOG" id="ENOG502S3VG">
    <property type="taxonomic scope" value="Eukaryota"/>
</dbReference>
<feature type="signal peptide" evidence="1">
    <location>
        <begin position="1"/>
        <end position="16"/>
    </location>
</feature>
<dbReference type="InterPro" id="IPR029058">
    <property type="entry name" value="AB_hydrolase_fold"/>
</dbReference>
<gene>
    <name evidence="2" type="ORF">AURDEDRAFT_115982</name>
</gene>
<evidence type="ECO:0008006" key="4">
    <source>
        <dbReference type="Google" id="ProtNLM"/>
    </source>
</evidence>
<evidence type="ECO:0000256" key="1">
    <source>
        <dbReference type="SAM" id="SignalP"/>
    </source>
</evidence>
<keyword evidence="3" id="KW-1185">Reference proteome</keyword>
<keyword evidence="1" id="KW-0732">Signal</keyword>
<evidence type="ECO:0000313" key="3">
    <source>
        <dbReference type="Proteomes" id="UP000006514"/>
    </source>
</evidence>
<dbReference type="PANTHER" id="PTHR35560:SF3">
    <property type="entry name" value="PEPTIDASE S9 PROLYL OLIGOPEPTIDASE CATALYTIC DOMAIN-CONTAINING PROTEIN"/>
    <property type="match status" value="1"/>
</dbReference>
<sequence length="345" mass="37234">MLLLLPGFLLPVLTGAQSCSSSSSTPMPIVQNSHRIAINASVNGNAFSFASYVAPNFYQDATFKPKQGHVWVHGQNRDGDAMVRTYKASIGGAVDAGYIQSDGDVVVLSLVFAHAEDEAKSLFPGVLTWCGNLWMEGGDADVAPVSSFNVLRAAFDWLAQKYPSIDTFVVGGHSAGGQTVQRWAVVNPTDPIPNRYIIANPSSVAYFTPERPNCNATSTCACFAPGYTDCCANFNDWKNGLDNYPHRFQKAAMTAADKTPVVNRYLARTIHYLYGTADNSGTNNGCGPNAQGLGHFDRGQKWWAYLTANWPQVSSTQTIDNVEGVGHDSTGIWSSVAGLRRVYGN</sequence>
<accession>J0LJM7</accession>
<feature type="non-terminal residue" evidence="2">
    <location>
        <position position="1"/>
    </location>
</feature>
<dbReference type="Gene3D" id="3.40.50.1820">
    <property type="entry name" value="alpha/beta hydrolase"/>
    <property type="match status" value="1"/>
</dbReference>
<dbReference type="Proteomes" id="UP000006514">
    <property type="component" value="Unassembled WGS sequence"/>
</dbReference>
<dbReference type="PANTHER" id="PTHR35560">
    <property type="entry name" value="BLL0132 PROTEIN"/>
    <property type="match status" value="1"/>
</dbReference>
<dbReference type="EMBL" id="JH687805">
    <property type="protein sequence ID" value="EJD40212.1"/>
    <property type="molecule type" value="Genomic_DNA"/>
</dbReference>
<reference evidence="3" key="1">
    <citation type="journal article" date="2012" name="Science">
        <title>The Paleozoic origin of enzymatic lignin decomposition reconstructed from 31 fungal genomes.</title>
        <authorList>
            <person name="Floudas D."/>
            <person name="Binder M."/>
            <person name="Riley R."/>
            <person name="Barry K."/>
            <person name="Blanchette R.A."/>
            <person name="Henrissat B."/>
            <person name="Martinez A.T."/>
            <person name="Otillar R."/>
            <person name="Spatafora J.W."/>
            <person name="Yadav J.S."/>
            <person name="Aerts A."/>
            <person name="Benoit I."/>
            <person name="Boyd A."/>
            <person name="Carlson A."/>
            <person name="Copeland A."/>
            <person name="Coutinho P.M."/>
            <person name="de Vries R.P."/>
            <person name="Ferreira P."/>
            <person name="Findley K."/>
            <person name="Foster B."/>
            <person name="Gaskell J."/>
            <person name="Glotzer D."/>
            <person name="Gorecki P."/>
            <person name="Heitman J."/>
            <person name="Hesse C."/>
            <person name="Hori C."/>
            <person name="Igarashi K."/>
            <person name="Jurgens J.A."/>
            <person name="Kallen N."/>
            <person name="Kersten P."/>
            <person name="Kohler A."/>
            <person name="Kuees U."/>
            <person name="Kumar T.K.A."/>
            <person name="Kuo A."/>
            <person name="LaButti K."/>
            <person name="Larrondo L.F."/>
            <person name="Lindquist E."/>
            <person name="Ling A."/>
            <person name="Lombard V."/>
            <person name="Lucas S."/>
            <person name="Lundell T."/>
            <person name="Martin R."/>
            <person name="McLaughlin D.J."/>
            <person name="Morgenstern I."/>
            <person name="Morin E."/>
            <person name="Murat C."/>
            <person name="Nagy L.G."/>
            <person name="Nolan M."/>
            <person name="Ohm R.A."/>
            <person name="Patyshakuliyeva A."/>
            <person name="Rokas A."/>
            <person name="Ruiz-Duenas F.J."/>
            <person name="Sabat G."/>
            <person name="Salamov A."/>
            <person name="Samejima M."/>
            <person name="Schmutz J."/>
            <person name="Slot J.C."/>
            <person name="St John F."/>
            <person name="Stenlid J."/>
            <person name="Sun H."/>
            <person name="Sun S."/>
            <person name="Syed K."/>
            <person name="Tsang A."/>
            <person name="Wiebenga A."/>
            <person name="Young D."/>
            <person name="Pisabarro A."/>
            <person name="Eastwood D.C."/>
            <person name="Martin F."/>
            <person name="Cullen D."/>
            <person name="Grigoriev I.V."/>
            <person name="Hibbett D.S."/>
        </authorList>
    </citation>
    <scope>NUCLEOTIDE SEQUENCE [LARGE SCALE GENOMIC DNA]</scope>
    <source>
        <strain evidence="3">TFB10046</strain>
    </source>
</reference>
<protein>
    <recommendedName>
        <fullName evidence="4">Alpha/beta-hydrolase</fullName>
    </recommendedName>
</protein>
<dbReference type="OrthoDB" id="5985073at2759"/>
<name>J0LJM7_AURST</name>
<evidence type="ECO:0000313" key="2">
    <source>
        <dbReference type="EMBL" id="EJD40212.1"/>
    </source>
</evidence>
<dbReference type="OMA" id="NSHRIAI"/>